<evidence type="ECO:0000256" key="1">
    <source>
        <dbReference type="SAM" id="Phobius"/>
    </source>
</evidence>
<feature type="transmembrane region" description="Helical" evidence="1">
    <location>
        <begin position="5"/>
        <end position="24"/>
    </location>
</feature>
<dbReference type="EMBL" id="JBHSDJ010000117">
    <property type="protein sequence ID" value="MFC4248176.1"/>
    <property type="molecule type" value="Genomic_DNA"/>
</dbReference>
<dbReference type="AlphaFoldDB" id="A0ABD5P2I9"/>
<gene>
    <name evidence="2" type="ORF">ACFOZ7_14780</name>
</gene>
<evidence type="ECO:0000313" key="2">
    <source>
        <dbReference type="EMBL" id="MFC4248176.1"/>
    </source>
</evidence>
<reference evidence="2 3" key="1">
    <citation type="journal article" date="2014" name="Int. J. Syst. Evol. Microbiol.">
        <title>Complete genome sequence of Corynebacterium casei LMG S-19264T (=DSM 44701T), isolated from a smear-ripened cheese.</title>
        <authorList>
            <consortium name="US DOE Joint Genome Institute (JGI-PGF)"/>
            <person name="Walter F."/>
            <person name="Albersmeier A."/>
            <person name="Kalinowski J."/>
            <person name="Ruckert C."/>
        </authorList>
    </citation>
    <scope>NUCLEOTIDE SEQUENCE [LARGE SCALE GENOMIC DNA]</scope>
    <source>
        <strain evidence="2 3">IBRC-M 10912</strain>
    </source>
</reference>
<keyword evidence="1" id="KW-0812">Transmembrane</keyword>
<dbReference type="Proteomes" id="UP001595821">
    <property type="component" value="Unassembled WGS sequence"/>
</dbReference>
<name>A0ABD5P2I9_9EURY</name>
<keyword evidence="1" id="KW-0472">Membrane</keyword>
<sequence length="51" mass="5201">MSGAAIQRFATVVLLFGGFLELGAGTSGGYVYMLLGLLAGVVGLVIELRAQ</sequence>
<accession>A0ABD5P2I9</accession>
<proteinExistence type="predicted"/>
<dbReference type="GeneID" id="71853025"/>
<protein>
    <submittedName>
        <fullName evidence="2">Uncharacterized protein</fullName>
    </submittedName>
</protein>
<dbReference type="RefSeq" id="WP_246972476.1">
    <property type="nucleotide sequence ID" value="NZ_CP095397.1"/>
</dbReference>
<evidence type="ECO:0000313" key="3">
    <source>
        <dbReference type="Proteomes" id="UP001595821"/>
    </source>
</evidence>
<organism evidence="2 3">
    <name type="scientific">Natribaculum luteum</name>
    <dbReference type="NCBI Taxonomy" id="1586232"/>
    <lineage>
        <taxon>Archaea</taxon>
        <taxon>Methanobacteriati</taxon>
        <taxon>Methanobacteriota</taxon>
        <taxon>Stenosarchaea group</taxon>
        <taxon>Halobacteria</taxon>
        <taxon>Halobacteriales</taxon>
        <taxon>Natrialbaceae</taxon>
        <taxon>Natribaculum</taxon>
    </lineage>
</organism>
<keyword evidence="1" id="KW-1133">Transmembrane helix</keyword>
<comment type="caution">
    <text evidence="2">The sequence shown here is derived from an EMBL/GenBank/DDBJ whole genome shotgun (WGS) entry which is preliminary data.</text>
</comment>